<feature type="transmembrane region" description="Helical" evidence="12">
    <location>
        <begin position="39"/>
        <end position="57"/>
    </location>
</feature>
<evidence type="ECO:0000256" key="1">
    <source>
        <dbReference type="ARBA" id="ARBA00004141"/>
    </source>
</evidence>
<dbReference type="GO" id="GO:0015035">
    <property type="term" value="F:protein-disulfide reductase activity"/>
    <property type="evidence" value="ECO:0007669"/>
    <property type="project" value="InterPro"/>
</dbReference>
<dbReference type="Pfam" id="PF02600">
    <property type="entry name" value="DsbB"/>
    <property type="match status" value="1"/>
</dbReference>
<evidence type="ECO:0000256" key="10">
    <source>
        <dbReference type="ARBA" id="ARBA00023186"/>
    </source>
</evidence>
<name>A0A1I6HXH6_9EURY</name>
<dbReference type="SUPFAM" id="SSF158442">
    <property type="entry name" value="DsbB-like"/>
    <property type="match status" value="1"/>
</dbReference>
<dbReference type="InterPro" id="IPR012187">
    <property type="entry name" value="Disulphide_bond_form_BdbC"/>
</dbReference>
<keyword evidence="4 12" id="KW-0812">Transmembrane</keyword>
<dbReference type="STRING" id="555875.SAMN04488124_2570"/>
<comment type="similarity">
    <text evidence="2">Belongs to the DsbB family. BdbC subfamily.</text>
</comment>
<evidence type="ECO:0000256" key="3">
    <source>
        <dbReference type="ARBA" id="ARBA00022448"/>
    </source>
</evidence>
<evidence type="ECO:0000256" key="4">
    <source>
        <dbReference type="ARBA" id="ARBA00022692"/>
    </source>
</evidence>
<evidence type="ECO:0000256" key="5">
    <source>
        <dbReference type="ARBA" id="ARBA00022982"/>
    </source>
</evidence>
<keyword evidence="9" id="KW-1015">Disulfide bond</keyword>
<evidence type="ECO:0000256" key="9">
    <source>
        <dbReference type="ARBA" id="ARBA00023157"/>
    </source>
</evidence>
<comment type="subcellular location">
    <subcellularLocation>
        <location evidence="1">Membrane</location>
        <topology evidence="1">Multi-pass membrane protein</topology>
    </subcellularLocation>
</comment>
<sequence length="144" mass="15052">MVSSTRGVLAVATFVAVVATAGSLFFSLGLGLVPCELCWYQRILMYPLVVVLGVAAVEDRSGVYRTVLPLSLLGMGVSAYHVYIQLFPPASTGCTLGEGCSAVLYPMLDGLLTIPRLALVAFALLTVLVGGVGLTSQDDPWSSP</sequence>
<evidence type="ECO:0000256" key="6">
    <source>
        <dbReference type="ARBA" id="ARBA00022989"/>
    </source>
</evidence>
<dbReference type="Proteomes" id="UP000243250">
    <property type="component" value="Unassembled WGS sequence"/>
</dbReference>
<dbReference type="AlphaFoldDB" id="A0A1I6HXH6"/>
<keyword evidence="3" id="KW-0813">Transport</keyword>
<reference evidence="14" key="1">
    <citation type="submission" date="2016-10" db="EMBL/GenBank/DDBJ databases">
        <authorList>
            <person name="Varghese N."/>
            <person name="Submissions S."/>
        </authorList>
    </citation>
    <scope>NUCLEOTIDE SEQUENCE [LARGE SCALE GENOMIC DNA]</scope>
    <source>
        <strain evidence="14">CGMCC 1.8711</strain>
    </source>
</reference>
<evidence type="ECO:0000256" key="7">
    <source>
        <dbReference type="ARBA" id="ARBA00023002"/>
    </source>
</evidence>
<evidence type="ECO:0000313" key="14">
    <source>
        <dbReference type="Proteomes" id="UP000243250"/>
    </source>
</evidence>
<keyword evidence="6 12" id="KW-1133">Transmembrane helix</keyword>
<gene>
    <name evidence="13" type="ORF">SAMN04488124_2570</name>
</gene>
<evidence type="ECO:0000256" key="12">
    <source>
        <dbReference type="SAM" id="Phobius"/>
    </source>
</evidence>
<dbReference type="InterPro" id="IPR023380">
    <property type="entry name" value="DsbB-like_sf"/>
</dbReference>
<dbReference type="InterPro" id="IPR003752">
    <property type="entry name" value="DiS_bond_form_DsbB/BdbC"/>
</dbReference>
<keyword evidence="10" id="KW-0143">Chaperone</keyword>
<dbReference type="PANTHER" id="PTHR43469:SF1">
    <property type="entry name" value="SPBETA PROPHAGE-DERIVED DISULFIDE BOND FORMATION PROTEIN B"/>
    <property type="match status" value="1"/>
</dbReference>
<keyword evidence="14" id="KW-1185">Reference proteome</keyword>
<dbReference type="PANTHER" id="PTHR43469">
    <property type="entry name" value="DISULFIDE FORMATION PROTEIN-RELATED"/>
    <property type="match status" value="1"/>
</dbReference>
<dbReference type="GO" id="GO:0006457">
    <property type="term" value="P:protein folding"/>
    <property type="evidence" value="ECO:0007669"/>
    <property type="project" value="InterPro"/>
</dbReference>
<feature type="transmembrane region" description="Helical" evidence="12">
    <location>
        <begin position="114"/>
        <end position="134"/>
    </location>
</feature>
<keyword evidence="7" id="KW-0560">Oxidoreductase</keyword>
<protein>
    <submittedName>
        <fullName evidence="13">Disulfide bond formation protein DsbB</fullName>
    </submittedName>
</protein>
<feature type="transmembrane region" description="Helical" evidence="12">
    <location>
        <begin position="7"/>
        <end position="33"/>
    </location>
</feature>
<feature type="transmembrane region" description="Helical" evidence="12">
    <location>
        <begin position="64"/>
        <end position="83"/>
    </location>
</feature>
<keyword evidence="11" id="KW-0676">Redox-active center</keyword>
<organism evidence="13 14">
    <name type="scientific">Halogeometricum limi</name>
    <dbReference type="NCBI Taxonomy" id="555875"/>
    <lineage>
        <taxon>Archaea</taxon>
        <taxon>Methanobacteriati</taxon>
        <taxon>Methanobacteriota</taxon>
        <taxon>Stenosarchaea group</taxon>
        <taxon>Halobacteria</taxon>
        <taxon>Halobacteriales</taxon>
        <taxon>Haloferacaceae</taxon>
        <taxon>Halogeometricum</taxon>
    </lineage>
</organism>
<dbReference type="EMBL" id="FOYS01000004">
    <property type="protein sequence ID" value="SFR59117.1"/>
    <property type="molecule type" value="Genomic_DNA"/>
</dbReference>
<dbReference type="GO" id="GO:0016020">
    <property type="term" value="C:membrane"/>
    <property type="evidence" value="ECO:0007669"/>
    <property type="project" value="UniProtKB-SubCell"/>
</dbReference>
<accession>A0A1I6HXH6</accession>
<evidence type="ECO:0000256" key="2">
    <source>
        <dbReference type="ARBA" id="ARBA00007602"/>
    </source>
</evidence>
<evidence type="ECO:0000256" key="11">
    <source>
        <dbReference type="ARBA" id="ARBA00023284"/>
    </source>
</evidence>
<dbReference type="Gene3D" id="1.20.1550.10">
    <property type="entry name" value="DsbB-like"/>
    <property type="match status" value="1"/>
</dbReference>
<proteinExistence type="inferred from homology"/>
<evidence type="ECO:0000313" key="13">
    <source>
        <dbReference type="EMBL" id="SFR59117.1"/>
    </source>
</evidence>
<evidence type="ECO:0000256" key="8">
    <source>
        <dbReference type="ARBA" id="ARBA00023136"/>
    </source>
</evidence>
<dbReference type="RefSeq" id="WP_089881560.1">
    <property type="nucleotide sequence ID" value="NZ_FOYS01000004.1"/>
</dbReference>
<dbReference type="OrthoDB" id="213767at2157"/>
<keyword evidence="5" id="KW-0249">Electron transport</keyword>
<keyword evidence="8 12" id="KW-0472">Membrane</keyword>